<comment type="caution">
    <text evidence="8">The sequence shown here is derived from an EMBL/GenBank/DDBJ whole genome shotgun (WGS) entry which is preliminary data.</text>
</comment>
<dbReference type="Pfam" id="PF01740">
    <property type="entry name" value="STAS"/>
    <property type="match status" value="1"/>
</dbReference>
<accession>A0A7Y6MAI1</accession>
<dbReference type="PROSITE" id="PS50801">
    <property type="entry name" value="STAS"/>
    <property type="match status" value="1"/>
</dbReference>
<dbReference type="InterPro" id="IPR011547">
    <property type="entry name" value="SLC26A/SulP_dom"/>
</dbReference>
<feature type="transmembrane region" description="Helical" evidence="6">
    <location>
        <begin position="225"/>
        <end position="251"/>
    </location>
</feature>
<dbReference type="Pfam" id="PF00916">
    <property type="entry name" value="Sulfate_transp"/>
    <property type="match status" value="1"/>
</dbReference>
<keyword evidence="2 6" id="KW-0812">Transmembrane</keyword>
<dbReference type="PROSITE" id="PS51318">
    <property type="entry name" value="TAT"/>
    <property type="match status" value="1"/>
</dbReference>
<dbReference type="GO" id="GO:0016020">
    <property type="term" value="C:membrane"/>
    <property type="evidence" value="ECO:0007669"/>
    <property type="project" value="UniProtKB-SubCell"/>
</dbReference>
<evidence type="ECO:0000256" key="2">
    <source>
        <dbReference type="ARBA" id="ARBA00022692"/>
    </source>
</evidence>
<feature type="transmembrane region" description="Helical" evidence="6">
    <location>
        <begin position="160"/>
        <end position="177"/>
    </location>
</feature>
<evidence type="ECO:0000256" key="5">
    <source>
        <dbReference type="SAM" id="MobiDB-lite"/>
    </source>
</evidence>
<dbReference type="InterPro" id="IPR001902">
    <property type="entry name" value="SLC26A/SulP_fam"/>
</dbReference>
<evidence type="ECO:0000256" key="3">
    <source>
        <dbReference type="ARBA" id="ARBA00022989"/>
    </source>
</evidence>
<feature type="region of interest" description="Disordered" evidence="5">
    <location>
        <begin position="546"/>
        <end position="567"/>
    </location>
</feature>
<dbReference type="InterPro" id="IPR036513">
    <property type="entry name" value="STAS_dom_sf"/>
</dbReference>
<reference evidence="8 9" key="1">
    <citation type="submission" date="2020-06" db="EMBL/GenBank/DDBJ databases">
        <authorList>
            <person name="Chanama M."/>
        </authorList>
    </citation>
    <scope>NUCLEOTIDE SEQUENCE [LARGE SCALE GENOMIC DNA]</scope>
    <source>
        <strain evidence="8 9">TBRC6557</strain>
    </source>
</reference>
<dbReference type="PANTHER" id="PTHR11814">
    <property type="entry name" value="SULFATE TRANSPORTER"/>
    <property type="match status" value="1"/>
</dbReference>
<keyword evidence="9" id="KW-1185">Reference proteome</keyword>
<dbReference type="CDD" id="cd07042">
    <property type="entry name" value="STAS_SulP_like_sulfate_transporter"/>
    <property type="match status" value="1"/>
</dbReference>
<evidence type="ECO:0000256" key="1">
    <source>
        <dbReference type="ARBA" id="ARBA00004141"/>
    </source>
</evidence>
<evidence type="ECO:0000256" key="4">
    <source>
        <dbReference type="ARBA" id="ARBA00023136"/>
    </source>
</evidence>
<feature type="transmembrane region" description="Helical" evidence="6">
    <location>
        <begin position="304"/>
        <end position="325"/>
    </location>
</feature>
<feature type="domain" description="STAS" evidence="7">
    <location>
        <begin position="415"/>
        <end position="526"/>
    </location>
</feature>
<keyword evidence="4 6" id="KW-0472">Membrane</keyword>
<dbReference type="EMBL" id="JABWGO010000002">
    <property type="protein sequence ID" value="NUW41253.1"/>
    <property type="molecule type" value="Genomic_DNA"/>
</dbReference>
<proteinExistence type="predicted"/>
<feature type="transmembrane region" description="Helical" evidence="6">
    <location>
        <begin position="77"/>
        <end position="98"/>
    </location>
</feature>
<dbReference type="Gene3D" id="3.30.750.24">
    <property type="entry name" value="STAS domain"/>
    <property type="match status" value="1"/>
</dbReference>
<feature type="transmembrane region" description="Helical" evidence="6">
    <location>
        <begin position="184"/>
        <end position="205"/>
    </location>
</feature>
<dbReference type="AlphaFoldDB" id="A0A7Y6MAI1"/>
<evidence type="ECO:0000259" key="7">
    <source>
        <dbReference type="PROSITE" id="PS50801"/>
    </source>
</evidence>
<feature type="transmembrane region" description="Helical" evidence="6">
    <location>
        <begin position="331"/>
        <end position="353"/>
    </location>
</feature>
<comment type="subcellular location">
    <subcellularLocation>
        <location evidence="1">Membrane</location>
        <topology evidence="1">Multi-pass membrane protein</topology>
    </subcellularLocation>
</comment>
<protein>
    <submittedName>
        <fullName evidence="8">SulP family inorganic anion transporter</fullName>
    </submittedName>
</protein>
<dbReference type="GO" id="GO:0055085">
    <property type="term" value="P:transmembrane transport"/>
    <property type="evidence" value="ECO:0007669"/>
    <property type="project" value="InterPro"/>
</dbReference>
<dbReference type="InterPro" id="IPR002645">
    <property type="entry name" value="STAS_dom"/>
</dbReference>
<feature type="transmembrane region" description="Helical" evidence="6">
    <location>
        <begin position="360"/>
        <end position="391"/>
    </location>
</feature>
<evidence type="ECO:0000313" key="9">
    <source>
        <dbReference type="Proteomes" id="UP000546126"/>
    </source>
</evidence>
<keyword evidence="3 6" id="KW-1133">Transmembrane helix</keyword>
<dbReference type="InterPro" id="IPR006311">
    <property type="entry name" value="TAT_signal"/>
</dbReference>
<sequence length="567" mass="56544">MARRPRRDLLAGLTVAIVALPLALGFGISSGLGAAAGLATAVVAGAIAAVFGGSGLQVSGPTGAMTVVLVPIMHEHGASGVLTVGVLAGLMLLALALARAGRYMTLVPAPVVEGFTLGIACVIGLQQIPAALGVPAPGGEKVVVVAWKAVLGFAAHPGGWAAPAMAAAVAALMLAGARWRPTVPFSLIAVAAATLAAELAGLPVARIGQLPAGLPAPSLSFLDPAALGTLIAPAVAVAALAALESLLSAAVADGMSVNHRHDPDRELFGQGLANLVAPLFGGVPATGAIARTAVNVRSGAHSRLAALVHAAVLGLIVFTAAGLVAKIPLAALAGVLLATAIRMVEVGSVAAMLRSTRGDALVLVLTALATLALDLVQAVILGLLVAGALALRAIARDVRLEAVPLRPDLPGDHTDAEHALLTEHIVAYRLDGPLFFAAAHRFLLQLSEVAEVSVVVLRMSRVTTVDASGALVLADAITRLQRRGITVYISGIRDGHHQPLYAVGAIARLDEAGHVFATTPQAIAAARDHLHHTGILPAAPGTPIPAAPSASIPAAPSASPAAPPGGP</sequence>
<organism evidence="8 9">
    <name type="scientific">Nonomuraea rhodomycinica</name>
    <dbReference type="NCBI Taxonomy" id="1712872"/>
    <lineage>
        <taxon>Bacteria</taxon>
        <taxon>Bacillati</taxon>
        <taxon>Actinomycetota</taxon>
        <taxon>Actinomycetes</taxon>
        <taxon>Streptosporangiales</taxon>
        <taxon>Streptosporangiaceae</taxon>
        <taxon>Nonomuraea</taxon>
    </lineage>
</organism>
<feature type="transmembrane region" description="Helical" evidence="6">
    <location>
        <begin position="35"/>
        <end position="56"/>
    </location>
</feature>
<gene>
    <name evidence="8" type="ORF">HT134_14055</name>
</gene>
<dbReference type="RefSeq" id="WP_175601124.1">
    <property type="nucleotide sequence ID" value="NZ_JABWGO010000002.1"/>
</dbReference>
<feature type="compositionally biased region" description="Low complexity" evidence="5">
    <location>
        <begin position="547"/>
        <end position="560"/>
    </location>
</feature>
<dbReference type="SUPFAM" id="SSF52091">
    <property type="entry name" value="SpoIIaa-like"/>
    <property type="match status" value="1"/>
</dbReference>
<evidence type="ECO:0000313" key="8">
    <source>
        <dbReference type="EMBL" id="NUW41253.1"/>
    </source>
</evidence>
<evidence type="ECO:0000256" key="6">
    <source>
        <dbReference type="SAM" id="Phobius"/>
    </source>
</evidence>
<name>A0A7Y6MAI1_9ACTN</name>
<dbReference type="Proteomes" id="UP000546126">
    <property type="component" value="Unassembled WGS sequence"/>
</dbReference>